<accession>W9SDP0</accession>
<name>W9SDP0_9ROSA</name>
<protein>
    <recommendedName>
        <fullName evidence="1">Bet v I/Major latex protein domain-containing protein</fullName>
    </recommendedName>
</protein>
<gene>
    <name evidence="2" type="ORF">L484_004141</name>
</gene>
<evidence type="ECO:0000313" key="3">
    <source>
        <dbReference type="Proteomes" id="UP000030645"/>
    </source>
</evidence>
<dbReference type="AlphaFoldDB" id="W9SDP0"/>
<dbReference type="EMBL" id="KE346131">
    <property type="protein sequence ID" value="EXC27070.1"/>
    <property type="molecule type" value="Genomic_DNA"/>
</dbReference>
<dbReference type="GO" id="GO:0006952">
    <property type="term" value="P:defense response"/>
    <property type="evidence" value="ECO:0007669"/>
    <property type="project" value="InterPro"/>
</dbReference>
<organism evidence="2 3">
    <name type="scientific">Morus notabilis</name>
    <dbReference type="NCBI Taxonomy" id="981085"/>
    <lineage>
        <taxon>Eukaryota</taxon>
        <taxon>Viridiplantae</taxon>
        <taxon>Streptophyta</taxon>
        <taxon>Embryophyta</taxon>
        <taxon>Tracheophyta</taxon>
        <taxon>Spermatophyta</taxon>
        <taxon>Magnoliopsida</taxon>
        <taxon>eudicotyledons</taxon>
        <taxon>Gunneridae</taxon>
        <taxon>Pentapetalae</taxon>
        <taxon>rosids</taxon>
        <taxon>fabids</taxon>
        <taxon>Rosales</taxon>
        <taxon>Moraceae</taxon>
        <taxon>Moreae</taxon>
        <taxon>Morus</taxon>
    </lineage>
</organism>
<evidence type="ECO:0000259" key="1">
    <source>
        <dbReference type="Pfam" id="PF00407"/>
    </source>
</evidence>
<evidence type="ECO:0000313" key="2">
    <source>
        <dbReference type="EMBL" id="EXC27070.1"/>
    </source>
</evidence>
<dbReference type="Gene3D" id="3.30.530.20">
    <property type="match status" value="1"/>
</dbReference>
<dbReference type="InterPro" id="IPR000916">
    <property type="entry name" value="Bet_v_I/MLP"/>
</dbReference>
<keyword evidence="3" id="KW-1185">Reference proteome</keyword>
<dbReference type="Proteomes" id="UP000030645">
    <property type="component" value="Unassembled WGS sequence"/>
</dbReference>
<proteinExistence type="predicted"/>
<reference evidence="3" key="1">
    <citation type="submission" date="2013-01" db="EMBL/GenBank/DDBJ databases">
        <title>Draft Genome Sequence of a Mulberry Tree, Morus notabilis C.K. Schneid.</title>
        <authorList>
            <person name="He N."/>
            <person name="Zhao S."/>
        </authorList>
    </citation>
    <scope>NUCLEOTIDE SEQUENCE</scope>
</reference>
<dbReference type="SUPFAM" id="SSF55961">
    <property type="entry name" value="Bet v1-like"/>
    <property type="match status" value="1"/>
</dbReference>
<dbReference type="Pfam" id="PF00407">
    <property type="entry name" value="Bet_v_1"/>
    <property type="match status" value="1"/>
</dbReference>
<dbReference type="InterPro" id="IPR023393">
    <property type="entry name" value="START-like_dom_sf"/>
</dbReference>
<feature type="domain" description="Bet v I/Major latex protein" evidence="1">
    <location>
        <begin position="4"/>
        <end position="49"/>
    </location>
</feature>
<sequence>MTNLKGKVETEIEINASPEKYYNIWKQAHHVPNIAGDHKGDWHTHGGVKS</sequence>